<dbReference type="EMBL" id="FUEG01000017">
    <property type="protein sequence ID" value="SJL12464.1"/>
    <property type="molecule type" value="Genomic_DNA"/>
</dbReference>
<proteinExistence type="predicted"/>
<name>A0A284RUK9_ARMOS</name>
<dbReference type="PROSITE" id="PS50011">
    <property type="entry name" value="PROTEIN_KINASE_DOM"/>
    <property type="match status" value="1"/>
</dbReference>
<dbReference type="Pfam" id="PF03109">
    <property type="entry name" value="ABC1"/>
    <property type="match status" value="1"/>
</dbReference>
<dbReference type="GO" id="GO:0004672">
    <property type="term" value="F:protein kinase activity"/>
    <property type="evidence" value="ECO:0007669"/>
    <property type="project" value="InterPro"/>
</dbReference>
<dbReference type="STRING" id="47428.A0A284RUK9"/>
<dbReference type="Proteomes" id="UP000219338">
    <property type="component" value="Unassembled WGS sequence"/>
</dbReference>
<dbReference type="InterPro" id="IPR000719">
    <property type="entry name" value="Prot_kinase_dom"/>
</dbReference>
<dbReference type="Gene3D" id="1.10.510.10">
    <property type="entry name" value="Transferase(Phosphotransferase) domain 1"/>
    <property type="match status" value="1"/>
</dbReference>
<dbReference type="OrthoDB" id="3269050at2759"/>
<organism evidence="2 3">
    <name type="scientific">Armillaria ostoyae</name>
    <name type="common">Armillaria root rot fungus</name>
    <dbReference type="NCBI Taxonomy" id="47428"/>
    <lineage>
        <taxon>Eukaryota</taxon>
        <taxon>Fungi</taxon>
        <taxon>Dikarya</taxon>
        <taxon>Basidiomycota</taxon>
        <taxon>Agaricomycotina</taxon>
        <taxon>Agaricomycetes</taxon>
        <taxon>Agaricomycetidae</taxon>
        <taxon>Agaricales</taxon>
        <taxon>Marasmiineae</taxon>
        <taxon>Physalacriaceae</taxon>
        <taxon>Armillaria</taxon>
    </lineage>
</organism>
<feature type="domain" description="Protein kinase" evidence="1">
    <location>
        <begin position="1"/>
        <end position="125"/>
    </location>
</feature>
<reference evidence="3" key="1">
    <citation type="journal article" date="2017" name="Nat. Ecol. Evol.">
        <title>Genome expansion and lineage-specific genetic innovations in the forest pathogenic fungi Armillaria.</title>
        <authorList>
            <person name="Sipos G."/>
            <person name="Prasanna A.N."/>
            <person name="Walter M.C."/>
            <person name="O'Connor E."/>
            <person name="Balint B."/>
            <person name="Krizsan K."/>
            <person name="Kiss B."/>
            <person name="Hess J."/>
            <person name="Varga T."/>
            <person name="Slot J."/>
            <person name="Riley R."/>
            <person name="Boka B."/>
            <person name="Rigling D."/>
            <person name="Barry K."/>
            <person name="Lee J."/>
            <person name="Mihaltcheva S."/>
            <person name="LaButti K."/>
            <person name="Lipzen A."/>
            <person name="Waldron R."/>
            <person name="Moloney N.M."/>
            <person name="Sperisen C."/>
            <person name="Kredics L."/>
            <person name="Vagvoelgyi C."/>
            <person name="Patrignani A."/>
            <person name="Fitzpatrick D."/>
            <person name="Nagy I."/>
            <person name="Doyle S."/>
            <person name="Anderson J.B."/>
            <person name="Grigoriev I.V."/>
            <person name="Gueldener U."/>
            <person name="Muensterkoetter M."/>
            <person name="Nagy L.G."/>
        </authorList>
    </citation>
    <scope>NUCLEOTIDE SEQUENCE [LARGE SCALE GENOMIC DNA]</scope>
    <source>
        <strain evidence="3">C18/9</strain>
    </source>
</reference>
<dbReference type="AlphaFoldDB" id="A0A284RUK9"/>
<protein>
    <recommendedName>
        <fullName evidence="1">Protein kinase domain-containing protein</fullName>
    </recommendedName>
</protein>
<gene>
    <name evidence="2" type="ORF">ARMOST_15891</name>
</gene>
<evidence type="ECO:0000259" key="1">
    <source>
        <dbReference type="PROSITE" id="PS50011"/>
    </source>
</evidence>
<keyword evidence="3" id="KW-1185">Reference proteome</keyword>
<evidence type="ECO:0000313" key="2">
    <source>
        <dbReference type="EMBL" id="SJL12464.1"/>
    </source>
</evidence>
<dbReference type="GO" id="GO:0005524">
    <property type="term" value="F:ATP binding"/>
    <property type="evidence" value="ECO:0007669"/>
    <property type="project" value="InterPro"/>
</dbReference>
<dbReference type="InterPro" id="IPR004147">
    <property type="entry name" value="ABC1_dom"/>
</dbReference>
<dbReference type="SUPFAM" id="SSF56112">
    <property type="entry name" value="Protein kinase-like (PK-like)"/>
    <property type="match status" value="1"/>
</dbReference>
<accession>A0A284RUK9</accession>
<evidence type="ECO:0000313" key="3">
    <source>
        <dbReference type="Proteomes" id="UP000219338"/>
    </source>
</evidence>
<dbReference type="InterPro" id="IPR011009">
    <property type="entry name" value="Kinase-like_dom_sf"/>
</dbReference>
<sequence length="125" mass="14230">MGFYDTELAAYQLFHLHLITNAVQELVLEYIPGVSMDKLKPGIDISEYEAERISSDVMPGLRSIETENLLHNDIHTRNVVLREGDRSPVIIDFGDSDEDWRTEVQICITRGGIWWILLSDAGRGQ</sequence>